<dbReference type="Proteomes" id="UP001428341">
    <property type="component" value="Unassembled WGS sequence"/>
</dbReference>
<organism evidence="4 5">
    <name type="scientific">Citrus x changshan-huyou</name>
    <dbReference type="NCBI Taxonomy" id="2935761"/>
    <lineage>
        <taxon>Eukaryota</taxon>
        <taxon>Viridiplantae</taxon>
        <taxon>Streptophyta</taxon>
        <taxon>Embryophyta</taxon>
        <taxon>Tracheophyta</taxon>
        <taxon>Spermatophyta</taxon>
        <taxon>Magnoliopsida</taxon>
        <taxon>eudicotyledons</taxon>
        <taxon>Gunneridae</taxon>
        <taxon>Pentapetalae</taxon>
        <taxon>rosids</taxon>
        <taxon>malvids</taxon>
        <taxon>Sapindales</taxon>
        <taxon>Rutaceae</taxon>
        <taxon>Aurantioideae</taxon>
        <taxon>Citrus</taxon>
    </lineage>
</organism>
<dbReference type="PROSITE" id="PS51352">
    <property type="entry name" value="THIOREDOXIN_2"/>
    <property type="match status" value="1"/>
</dbReference>
<dbReference type="SUPFAM" id="SSF52833">
    <property type="entry name" value="Thioredoxin-like"/>
    <property type="match status" value="1"/>
</dbReference>
<gene>
    <name evidence="4" type="ORF">WN944_018490</name>
</gene>
<dbReference type="GO" id="GO:0006457">
    <property type="term" value="P:protein folding"/>
    <property type="evidence" value="ECO:0007669"/>
    <property type="project" value="TreeGrafter"/>
</dbReference>
<dbReference type="Gene3D" id="3.40.30.10">
    <property type="entry name" value="Glutaredoxin"/>
    <property type="match status" value="1"/>
</dbReference>
<dbReference type="PROSITE" id="PS00194">
    <property type="entry name" value="THIOREDOXIN_1"/>
    <property type="match status" value="1"/>
</dbReference>
<dbReference type="GO" id="GO:0034976">
    <property type="term" value="P:response to endoplasmic reticulum stress"/>
    <property type="evidence" value="ECO:0007669"/>
    <property type="project" value="TreeGrafter"/>
</dbReference>
<keyword evidence="5" id="KW-1185">Reference proteome</keyword>
<dbReference type="GO" id="GO:0005783">
    <property type="term" value="C:endoplasmic reticulum"/>
    <property type="evidence" value="ECO:0007669"/>
    <property type="project" value="TreeGrafter"/>
</dbReference>
<accession>A0AAP0QE86</accession>
<protein>
    <recommendedName>
        <fullName evidence="3">Thioredoxin domain-containing protein</fullName>
    </recommendedName>
</protein>
<feature type="chain" id="PRO_5042843272" description="Thioredoxin domain-containing protein" evidence="2">
    <location>
        <begin position="25"/>
        <end position="152"/>
    </location>
</feature>
<feature type="domain" description="Thioredoxin" evidence="3">
    <location>
        <begin position="43"/>
        <end position="152"/>
    </location>
</feature>
<dbReference type="AlphaFoldDB" id="A0AAP0QE86"/>
<evidence type="ECO:0000259" key="3">
    <source>
        <dbReference type="PROSITE" id="PS51352"/>
    </source>
</evidence>
<proteinExistence type="inferred from homology"/>
<evidence type="ECO:0000313" key="4">
    <source>
        <dbReference type="EMBL" id="KAK9187100.1"/>
    </source>
</evidence>
<dbReference type="PANTHER" id="PTHR18929:SF246">
    <property type="entry name" value="PROTEIN DISULFIDE ISOMERASE-LIKE 1-4"/>
    <property type="match status" value="1"/>
</dbReference>
<dbReference type="PANTHER" id="PTHR18929">
    <property type="entry name" value="PROTEIN DISULFIDE ISOMERASE"/>
    <property type="match status" value="1"/>
</dbReference>
<evidence type="ECO:0000256" key="2">
    <source>
        <dbReference type="SAM" id="SignalP"/>
    </source>
</evidence>
<reference evidence="4 5" key="1">
    <citation type="submission" date="2024-05" db="EMBL/GenBank/DDBJ databases">
        <title>Haplotype-resolved chromosome-level genome assembly of Huyou (Citrus changshanensis).</title>
        <authorList>
            <person name="Miao C."/>
            <person name="Chen W."/>
            <person name="Wu Y."/>
            <person name="Wang L."/>
            <person name="Zhao S."/>
            <person name="Grierson D."/>
            <person name="Xu C."/>
            <person name="Chen K."/>
        </authorList>
    </citation>
    <scope>NUCLEOTIDE SEQUENCE [LARGE SCALE GENOMIC DNA]</scope>
    <source>
        <strain evidence="4">01-14</strain>
        <tissue evidence="4">Leaf</tissue>
    </source>
</reference>
<dbReference type="Pfam" id="PF00085">
    <property type="entry name" value="Thioredoxin"/>
    <property type="match status" value="1"/>
</dbReference>
<dbReference type="GO" id="GO:0003756">
    <property type="term" value="F:protein disulfide isomerase activity"/>
    <property type="evidence" value="ECO:0007669"/>
    <property type="project" value="TreeGrafter"/>
</dbReference>
<evidence type="ECO:0000313" key="5">
    <source>
        <dbReference type="Proteomes" id="UP001428341"/>
    </source>
</evidence>
<keyword evidence="2" id="KW-0732">Signal</keyword>
<dbReference type="InterPro" id="IPR013766">
    <property type="entry name" value="Thioredoxin_domain"/>
</dbReference>
<feature type="signal peptide" evidence="2">
    <location>
        <begin position="1"/>
        <end position="24"/>
    </location>
</feature>
<dbReference type="InterPro" id="IPR017937">
    <property type="entry name" value="Thioredoxin_CS"/>
</dbReference>
<name>A0AAP0QE86_9ROSI</name>
<sequence length="152" mass="17408">MASATETTLLLIFLSILFFNPAFSDSGHHSSPSNFNKISCNLHEVAAWAAEYSQDVVILSGTNFSDFLAKNRHVVVFFYMRWCPPCWKMVPEYAAAANMLKGEAAFAVVDTFVERELREKYNLHEYPMLYFFIGGVKLYHSGSRRRCDLIFN</sequence>
<comment type="caution">
    <text evidence="4">The sequence shown here is derived from an EMBL/GenBank/DDBJ whole genome shotgun (WGS) entry which is preliminary data.</text>
</comment>
<dbReference type="EMBL" id="JBCGBO010000007">
    <property type="protein sequence ID" value="KAK9187100.1"/>
    <property type="molecule type" value="Genomic_DNA"/>
</dbReference>
<dbReference type="InterPro" id="IPR036249">
    <property type="entry name" value="Thioredoxin-like_sf"/>
</dbReference>
<comment type="similarity">
    <text evidence="1">Belongs to the protein disulfide isomerase family.</text>
</comment>
<evidence type="ECO:0000256" key="1">
    <source>
        <dbReference type="ARBA" id="ARBA00006347"/>
    </source>
</evidence>